<evidence type="ECO:0000313" key="2">
    <source>
        <dbReference type="Proteomes" id="UP000197019"/>
    </source>
</evidence>
<protein>
    <submittedName>
        <fullName evidence="1">Uncharacterized protein</fullName>
    </submittedName>
</protein>
<dbReference type="Proteomes" id="UP000197019">
    <property type="component" value="Chromosome"/>
</dbReference>
<evidence type="ECO:0000313" key="1">
    <source>
        <dbReference type="EMBL" id="ASF45098.1"/>
    </source>
</evidence>
<gene>
    <name evidence="1" type="ORF">CEK71_02910</name>
</gene>
<proteinExistence type="predicted"/>
<reference evidence="1 2" key="1">
    <citation type="submission" date="2017-06" db="EMBL/GenBank/DDBJ databases">
        <title>Genome Sequencing of the methanotroph Methylovulum psychrotolerants str. HV10-M2 isolated from a high-altitude environment.</title>
        <authorList>
            <person name="Mateos-Rivera A."/>
        </authorList>
    </citation>
    <scope>NUCLEOTIDE SEQUENCE [LARGE SCALE GENOMIC DNA]</scope>
    <source>
        <strain evidence="1 2">HV10_M2</strain>
    </source>
</reference>
<accession>A0A1Z4BV01</accession>
<dbReference type="RefSeq" id="WP_088617981.1">
    <property type="nucleotide sequence ID" value="NZ_CP022129.1"/>
</dbReference>
<name>A0A1Z4BV01_9GAMM</name>
<sequence>MEKLNIIDLAWDDLKRPDLAGWLASLRGEDIRVLRLRFTALPWTSYLLCAPKGHIVGMHNKLLSSTHQRWRMAFVSPQNITDAFVKEHQSWGIKLAKIPLNFYAYGSGDAAEPAVSRIGWKVEPLCELLFEPYLVPQTEECEAIFLARLEWAADSLGWFFIRPFPEEQIDDQALYSPSSLDYQLFESPPRQFEESCLLLANAIEDVENGVFMDKDALQCATSYKGRCVFSVGSYTGERIAALRARLVRLLGWPLFYDWATEDLKSAKQLYIKERHPYPREIKYNVVEELEAYLAACDVRYPILKSDPFLEVWQAKRMPTRPL</sequence>
<dbReference type="AlphaFoldDB" id="A0A1Z4BV01"/>
<organism evidence="1 2">
    <name type="scientific">Methylovulum psychrotolerans</name>
    <dbReference type="NCBI Taxonomy" id="1704499"/>
    <lineage>
        <taxon>Bacteria</taxon>
        <taxon>Pseudomonadati</taxon>
        <taxon>Pseudomonadota</taxon>
        <taxon>Gammaproteobacteria</taxon>
        <taxon>Methylococcales</taxon>
        <taxon>Methylococcaceae</taxon>
        <taxon>Methylovulum</taxon>
    </lineage>
</organism>
<keyword evidence="2" id="KW-1185">Reference proteome</keyword>
<dbReference type="KEGG" id="mpsy:CEK71_02910"/>
<dbReference type="EMBL" id="CP022129">
    <property type="protein sequence ID" value="ASF45098.1"/>
    <property type="molecule type" value="Genomic_DNA"/>
</dbReference>